<gene>
    <name evidence="1" type="ORF">PPEP_b0942</name>
</gene>
<dbReference type="AlphaFoldDB" id="A0A8I0N1I8"/>
<dbReference type="PROSITE" id="PS51257">
    <property type="entry name" value="PROKAR_LIPOPROTEIN"/>
    <property type="match status" value="1"/>
</dbReference>
<dbReference type="RefSeq" id="WP_168756792.1">
    <property type="nucleotide sequence ID" value="NZ_AQHF01000034.1"/>
</dbReference>
<proteinExistence type="predicted"/>
<protein>
    <recommendedName>
        <fullName evidence="3">Lipoprotein</fullName>
    </recommendedName>
</protein>
<reference evidence="1 2" key="1">
    <citation type="submission" date="2015-06" db="EMBL/GenBank/DDBJ databases">
        <title>Genome sequence of Pseudoalteromonas peptidolytica.</title>
        <authorList>
            <person name="Xie B.-B."/>
            <person name="Rong J.-C."/>
            <person name="Qin Q.-L."/>
            <person name="Zhang Y.-Z."/>
        </authorList>
    </citation>
    <scope>NUCLEOTIDE SEQUENCE [LARGE SCALE GENOMIC DNA]</scope>
    <source>
        <strain evidence="1 2">F12-50-A1</strain>
    </source>
</reference>
<accession>A0A8I0N1I8</accession>
<evidence type="ECO:0008006" key="3">
    <source>
        <dbReference type="Google" id="ProtNLM"/>
    </source>
</evidence>
<keyword evidence="2" id="KW-1185">Reference proteome</keyword>
<organism evidence="1 2">
    <name type="scientific">Pseudoalteromonas peptidolytica F12-50-A1</name>
    <dbReference type="NCBI Taxonomy" id="1315280"/>
    <lineage>
        <taxon>Bacteria</taxon>
        <taxon>Pseudomonadati</taxon>
        <taxon>Pseudomonadota</taxon>
        <taxon>Gammaproteobacteria</taxon>
        <taxon>Alteromonadales</taxon>
        <taxon>Pseudoalteromonadaceae</taxon>
        <taxon>Pseudoalteromonas</taxon>
    </lineage>
</organism>
<comment type="caution">
    <text evidence="1">The sequence shown here is derived from an EMBL/GenBank/DDBJ whole genome shotgun (WGS) entry which is preliminary data.</text>
</comment>
<sequence>MRVILALATLSLIGCSPIWEELPYEVYYINGIKTLGYSIGEGAYIGRIHEPVNITANKKYISVYACPYQTCSFYYIDKIKDHEFAEHDEFVFGPYTNEQFATLVKKLGLPRVSSRGGAYFDYL</sequence>
<evidence type="ECO:0000313" key="2">
    <source>
        <dbReference type="Proteomes" id="UP000660708"/>
    </source>
</evidence>
<dbReference type="Proteomes" id="UP000660708">
    <property type="component" value="Unassembled WGS sequence"/>
</dbReference>
<evidence type="ECO:0000313" key="1">
    <source>
        <dbReference type="EMBL" id="MBE0349045.1"/>
    </source>
</evidence>
<dbReference type="EMBL" id="AQHF01000034">
    <property type="protein sequence ID" value="MBE0349045.1"/>
    <property type="molecule type" value="Genomic_DNA"/>
</dbReference>
<name>A0A8I0N1I8_9GAMM</name>